<evidence type="ECO:0000256" key="4">
    <source>
        <dbReference type="ARBA" id="ARBA00022840"/>
    </source>
</evidence>
<evidence type="ECO:0000256" key="2">
    <source>
        <dbReference type="ARBA" id="ARBA00022741"/>
    </source>
</evidence>
<dbReference type="PATRIC" id="fig|270351.10.peg.4165"/>
<dbReference type="GO" id="GO:0005737">
    <property type="term" value="C:cytoplasm"/>
    <property type="evidence" value="ECO:0007669"/>
    <property type="project" value="TreeGrafter"/>
</dbReference>
<dbReference type="InterPro" id="IPR043129">
    <property type="entry name" value="ATPase_NBD"/>
</dbReference>
<dbReference type="InterPro" id="IPR000577">
    <property type="entry name" value="Carb_kinase_FGGY"/>
</dbReference>
<organism evidence="10 11">
    <name type="scientific">Methylobacterium aquaticum</name>
    <dbReference type="NCBI Taxonomy" id="270351"/>
    <lineage>
        <taxon>Bacteria</taxon>
        <taxon>Pseudomonadati</taxon>
        <taxon>Pseudomonadota</taxon>
        <taxon>Alphaproteobacteria</taxon>
        <taxon>Hyphomicrobiales</taxon>
        <taxon>Methylobacteriaceae</taxon>
        <taxon>Methylobacterium</taxon>
    </lineage>
</organism>
<evidence type="ECO:0000313" key="11">
    <source>
        <dbReference type="Proteomes" id="UP000061432"/>
    </source>
</evidence>
<dbReference type="Pfam" id="PF00370">
    <property type="entry name" value="FGGY_N"/>
    <property type="match status" value="1"/>
</dbReference>
<dbReference type="PIRSF" id="PIRSF000538">
    <property type="entry name" value="GlpK"/>
    <property type="match status" value="1"/>
</dbReference>
<dbReference type="GO" id="GO:0008741">
    <property type="term" value="F:ribulokinase activity"/>
    <property type="evidence" value="ECO:0007669"/>
    <property type="project" value="InterPro"/>
</dbReference>
<dbReference type="KEGG" id="maqu:Maq22A_c21555"/>
<evidence type="ECO:0000256" key="3">
    <source>
        <dbReference type="ARBA" id="ARBA00022777"/>
    </source>
</evidence>
<evidence type="ECO:0000256" key="1">
    <source>
        <dbReference type="ARBA" id="ARBA00022679"/>
    </source>
</evidence>
<dbReference type="InterPro" id="IPR018483">
    <property type="entry name" value="Carb_kinase_FGGY_CS"/>
</dbReference>
<dbReference type="EMBL" id="AP014704">
    <property type="protein sequence ID" value="BAQ47325.1"/>
    <property type="molecule type" value="Genomic_DNA"/>
</dbReference>
<evidence type="ECO:0000259" key="9">
    <source>
        <dbReference type="Pfam" id="PF02782"/>
    </source>
</evidence>
<evidence type="ECO:0000256" key="5">
    <source>
        <dbReference type="ARBA" id="ARBA00022935"/>
    </source>
</evidence>
<dbReference type="InterPro" id="IPR005929">
    <property type="entry name" value="Ribulokinase"/>
</dbReference>
<dbReference type="CDD" id="cd07781">
    <property type="entry name" value="ASKHA_NBD_FGGY_L-RBK"/>
    <property type="match status" value="1"/>
</dbReference>
<dbReference type="OrthoDB" id="9805576at2"/>
<accession>A0A0C6FVW0</accession>
<reference evidence="10 11" key="1">
    <citation type="journal article" date="2015" name="Genome Announc.">
        <title>Complete Genome Sequence of Methylobacterium aquaticum Strain 22A, Isolated from Racomitrium japonicum Moss.</title>
        <authorList>
            <person name="Tani A."/>
            <person name="Ogura Y."/>
            <person name="Hayashi T."/>
            <person name="Kimbara K."/>
        </authorList>
    </citation>
    <scope>NUCLEOTIDE SEQUENCE [LARGE SCALE GENOMIC DNA]</scope>
    <source>
        <strain evidence="10 11">MA-22A</strain>
    </source>
</reference>
<keyword evidence="3 7" id="KW-0418">Kinase</keyword>
<name>A0A0C6FVW0_9HYPH</name>
<dbReference type="GO" id="GO:0005524">
    <property type="term" value="F:ATP binding"/>
    <property type="evidence" value="ECO:0007669"/>
    <property type="project" value="UniProtKB-KW"/>
</dbReference>
<keyword evidence="1 7" id="KW-0808">Transferase</keyword>
<feature type="domain" description="Carbohydrate kinase FGGY C-terminal" evidence="9">
    <location>
        <begin position="261"/>
        <end position="447"/>
    </location>
</feature>
<evidence type="ECO:0000259" key="8">
    <source>
        <dbReference type="Pfam" id="PF00370"/>
    </source>
</evidence>
<reference evidence="11" key="2">
    <citation type="submission" date="2015-01" db="EMBL/GenBank/DDBJ databases">
        <title>Complete genome sequence of Methylobacterium aquaticum strain 22A.</title>
        <authorList>
            <person name="Tani A."/>
            <person name="Ogura Y."/>
            <person name="Hayashi T."/>
        </authorList>
    </citation>
    <scope>NUCLEOTIDE SEQUENCE [LARGE SCALE GENOMIC DNA]</scope>
    <source>
        <strain evidence="11">MA-22A</strain>
    </source>
</reference>
<dbReference type="AlphaFoldDB" id="A0A0C6FVW0"/>
<dbReference type="Pfam" id="PF02782">
    <property type="entry name" value="FGGY_C"/>
    <property type="match status" value="1"/>
</dbReference>
<evidence type="ECO:0000256" key="7">
    <source>
        <dbReference type="RuleBase" id="RU003733"/>
    </source>
</evidence>
<keyword evidence="5" id="KW-0054">Arabinose catabolism</keyword>
<protein>
    <submittedName>
        <fullName evidence="10">Carbohydrate kinase</fullName>
    </submittedName>
</protein>
<gene>
    <name evidence="10" type="primary">araB</name>
    <name evidence="10" type="ORF">Maq22A_c21555</name>
</gene>
<evidence type="ECO:0000313" key="10">
    <source>
        <dbReference type="EMBL" id="BAQ47325.1"/>
    </source>
</evidence>
<dbReference type="PROSITE" id="PS00445">
    <property type="entry name" value="FGGY_KINASES_2"/>
    <property type="match status" value="1"/>
</dbReference>
<dbReference type="GO" id="GO:0019569">
    <property type="term" value="P:L-arabinose catabolic process to D-xylulose 5-phosphate"/>
    <property type="evidence" value="ECO:0007669"/>
    <property type="project" value="InterPro"/>
</dbReference>
<dbReference type="PANTHER" id="PTHR43435:SF4">
    <property type="entry name" value="FGGY CARBOHYDRATE KINASE DOMAIN-CONTAINING PROTEIN"/>
    <property type="match status" value="1"/>
</dbReference>
<dbReference type="Gene3D" id="3.30.420.40">
    <property type="match status" value="2"/>
</dbReference>
<keyword evidence="6" id="KW-0119">Carbohydrate metabolism</keyword>
<keyword evidence="4" id="KW-0067">ATP-binding</keyword>
<proteinExistence type="inferred from homology"/>
<feature type="domain" description="Carbohydrate kinase FGGY N-terminal" evidence="8">
    <location>
        <begin position="4"/>
        <end position="251"/>
    </location>
</feature>
<dbReference type="InterPro" id="IPR018485">
    <property type="entry name" value="FGGY_C"/>
</dbReference>
<dbReference type="SUPFAM" id="SSF53067">
    <property type="entry name" value="Actin-like ATPase domain"/>
    <property type="match status" value="2"/>
</dbReference>
<dbReference type="InterPro" id="IPR018484">
    <property type="entry name" value="FGGY_N"/>
</dbReference>
<dbReference type="Proteomes" id="UP000061432">
    <property type="component" value="Chromosome"/>
</dbReference>
<sequence>MSVVIGLDGGTEGIRAGVFDLAGRPLAFAAQSYPTAFPRPSWAEQNPQDWWEAAGRAVREAVAKAGIDPRDVSALCADTTNCSVVALDRDGVPVRPALIWMDVRAAEEAALVLATGDPALIVNSAGAGPVSAEWMIPKALWIARHERALFDRAATICEYQDYMNLRMTGRRAASITNAAIRWHYRAREGGYARSLVGSLGIPELADKWPTEVLPLGEVVGGLTPEAAAHFGLPVGLTVAQGGSDAEVAMIGLGVTTPGKLAFITGSSHLHLGLSAEPFHGRGIWGTYADAVIPGLHLVEGGQTSTGSVVNWLRGLVGTDWSYDALNAEAAALPPGSDGVLVQDHFQGNRTPHTDAGSRGAITGLTLAHGRAHLFRAAMEGVACGTELIFETMRAGGYRPDEIVICGGATRSDLWMQIHADVCGQPLTVTEVGEAPALGSAVLAAKAAGHYGSIAEAAAAMVKVARRIEPSMAAHAQYRPVYERYKQAYHALAPLRA</sequence>
<dbReference type="RefSeq" id="WP_060848300.1">
    <property type="nucleotide sequence ID" value="NZ_AP014704.1"/>
</dbReference>
<comment type="similarity">
    <text evidence="7">Belongs to the FGGY kinase family.</text>
</comment>
<dbReference type="PANTHER" id="PTHR43435">
    <property type="entry name" value="RIBULOKINASE"/>
    <property type="match status" value="1"/>
</dbReference>
<dbReference type="STRING" id="270351.Maq22A_c21555"/>
<evidence type="ECO:0000256" key="6">
    <source>
        <dbReference type="ARBA" id="ARBA00023277"/>
    </source>
</evidence>
<dbReference type="GO" id="GO:0019150">
    <property type="term" value="F:D-ribulokinase activity"/>
    <property type="evidence" value="ECO:0007669"/>
    <property type="project" value="TreeGrafter"/>
</dbReference>
<keyword evidence="2" id="KW-0547">Nucleotide-binding</keyword>